<dbReference type="CDD" id="cd13959">
    <property type="entry name" value="PT_UbiA_COQ2"/>
    <property type="match status" value="1"/>
</dbReference>
<dbReference type="GO" id="GO:0016765">
    <property type="term" value="F:transferase activity, transferring alkyl or aryl (other than methyl) groups"/>
    <property type="evidence" value="ECO:0007669"/>
    <property type="project" value="InterPro"/>
</dbReference>
<evidence type="ECO:0000256" key="4">
    <source>
        <dbReference type="ARBA" id="ARBA00022475"/>
    </source>
</evidence>
<feature type="transmembrane region" description="Helical" evidence="9">
    <location>
        <begin position="235"/>
        <end position="252"/>
    </location>
</feature>
<evidence type="ECO:0000256" key="1">
    <source>
        <dbReference type="ARBA" id="ARBA00001946"/>
    </source>
</evidence>
<feature type="transmembrane region" description="Helical" evidence="9">
    <location>
        <begin position="90"/>
        <end position="110"/>
    </location>
</feature>
<dbReference type="InterPro" id="IPR000537">
    <property type="entry name" value="UbiA_prenyltransferase"/>
</dbReference>
<feature type="transmembrane region" description="Helical" evidence="9">
    <location>
        <begin position="272"/>
        <end position="290"/>
    </location>
</feature>
<comment type="similarity">
    <text evidence="3">Belongs to the UbiA prenyltransferase family.</text>
</comment>
<dbReference type="RefSeq" id="WP_135624016.1">
    <property type="nucleotide sequence ID" value="NZ_RQGD01000034.1"/>
</dbReference>
<evidence type="ECO:0000256" key="2">
    <source>
        <dbReference type="ARBA" id="ARBA00004141"/>
    </source>
</evidence>
<evidence type="ECO:0000256" key="8">
    <source>
        <dbReference type="ARBA" id="ARBA00023136"/>
    </source>
</evidence>
<keyword evidence="7 9" id="KW-1133">Transmembrane helix</keyword>
<evidence type="ECO:0000256" key="6">
    <source>
        <dbReference type="ARBA" id="ARBA00022692"/>
    </source>
</evidence>
<dbReference type="Proteomes" id="UP000297693">
    <property type="component" value="Unassembled WGS sequence"/>
</dbReference>
<name>A0A4R9JXQ9_9LEPT</name>
<evidence type="ECO:0000313" key="10">
    <source>
        <dbReference type="EMBL" id="TGL57997.1"/>
    </source>
</evidence>
<evidence type="ECO:0000256" key="5">
    <source>
        <dbReference type="ARBA" id="ARBA00022679"/>
    </source>
</evidence>
<dbReference type="GO" id="GO:0006744">
    <property type="term" value="P:ubiquinone biosynthetic process"/>
    <property type="evidence" value="ECO:0007669"/>
    <property type="project" value="TreeGrafter"/>
</dbReference>
<protein>
    <submittedName>
        <fullName evidence="10">4-hydroxybenzoate octaprenyltransferase</fullName>
    </submittedName>
</protein>
<dbReference type="Gene3D" id="1.10.357.140">
    <property type="entry name" value="UbiA prenyltransferase"/>
    <property type="match status" value="1"/>
</dbReference>
<dbReference type="OrthoDB" id="9782418at2"/>
<dbReference type="Pfam" id="PF01040">
    <property type="entry name" value="UbiA"/>
    <property type="match status" value="1"/>
</dbReference>
<dbReference type="AlphaFoldDB" id="A0A4R9JXQ9"/>
<keyword evidence="11" id="KW-1185">Reference proteome</keyword>
<reference evidence="10" key="1">
    <citation type="journal article" date="2019" name="PLoS Negl. Trop. Dis.">
        <title>Revisiting the worldwide diversity of Leptospira species in the environment.</title>
        <authorList>
            <person name="Vincent A.T."/>
            <person name="Schiettekatte O."/>
            <person name="Bourhy P."/>
            <person name="Veyrier F.J."/>
            <person name="Picardeau M."/>
        </authorList>
    </citation>
    <scope>NUCLEOTIDE SEQUENCE [LARGE SCALE GENOMIC DNA]</scope>
    <source>
        <strain evidence="10">201702476</strain>
    </source>
</reference>
<feature type="transmembrane region" description="Helical" evidence="9">
    <location>
        <begin position="116"/>
        <end position="133"/>
    </location>
</feature>
<organism evidence="10 11">
    <name type="scientific">Leptospira ognonensis</name>
    <dbReference type="NCBI Taxonomy" id="2484945"/>
    <lineage>
        <taxon>Bacteria</taxon>
        <taxon>Pseudomonadati</taxon>
        <taxon>Spirochaetota</taxon>
        <taxon>Spirochaetia</taxon>
        <taxon>Leptospirales</taxon>
        <taxon>Leptospiraceae</taxon>
        <taxon>Leptospira</taxon>
    </lineage>
</organism>
<keyword evidence="6 9" id="KW-0812">Transmembrane</keyword>
<dbReference type="EMBL" id="RQGD01000034">
    <property type="protein sequence ID" value="TGL57997.1"/>
    <property type="molecule type" value="Genomic_DNA"/>
</dbReference>
<feature type="transmembrane region" description="Helical" evidence="9">
    <location>
        <begin position="16"/>
        <end position="35"/>
    </location>
</feature>
<comment type="cofactor">
    <cofactor evidence="1">
        <name>Mg(2+)</name>
        <dbReference type="ChEBI" id="CHEBI:18420"/>
    </cofactor>
</comment>
<dbReference type="InterPro" id="IPR044878">
    <property type="entry name" value="UbiA_sf"/>
</dbReference>
<dbReference type="PANTHER" id="PTHR11048:SF28">
    <property type="entry name" value="4-HYDROXYBENZOATE POLYPRENYLTRANSFERASE, MITOCHONDRIAL"/>
    <property type="match status" value="1"/>
</dbReference>
<evidence type="ECO:0000256" key="9">
    <source>
        <dbReference type="SAM" id="Phobius"/>
    </source>
</evidence>
<dbReference type="PANTHER" id="PTHR11048">
    <property type="entry name" value="PRENYLTRANSFERASES"/>
    <property type="match status" value="1"/>
</dbReference>
<feature type="transmembrane region" description="Helical" evidence="9">
    <location>
        <begin position="140"/>
        <end position="160"/>
    </location>
</feature>
<feature type="transmembrane region" description="Helical" evidence="9">
    <location>
        <begin position="209"/>
        <end position="229"/>
    </location>
</feature>
<accession>A0A4R9JXQ9</accession>
<keyword evidence="5 10" id="KW-0808">Transferase</keyword>
<gene>
    <name evidence="10" type="ORF">EHQ58_11405</name>
</gene>
<evidence type="ECO:0000313" key="11">
    <source>
        <dbReference type="Proteomes" id="UP000297693"/>
    </source>
</evidence>
<comment type="caution">
    <text evidence="10">The sequence shown here is derived from an EMBL/GenBank/DDBJ whole genome shotgun (WGS) entry which is preliminary data.</text>
</comment>
<keyword evidence="8 9" id="KW-0472">Membrane</keyword>
<dbReference type="GO" id="GO:0005886">
    <property type="term" value="C:plasma membrane"/>
    <property type="evidence" value="ECO:0007669"/>
    <property type="project" value="TreeGrafter"/>
</dbReference>
<dbReference type="NCBIfam" id="NF009524">
    <property type="entry name" value="PRK12886.1"/>
    <property type="match status" value="1"/>
</dbReference>
<dbReference type="InterPro" id="IPR006371">
    <property type="entry name" value="Polyprenyltransferase_UbiA-li"/>
</dbReference>
<keyword evidence="4" id="KW-1003">Cell membrane</keyword>
<dbReference type="NCBIfam" id="TIGR01475">
    <property type="entry name" value="ubiA_other"/>
    <property type="match status" value="1"/>
</dbReference>
<proteinExistence type="inferred from homology"/>
<evidence type="ECO:0000256" key="3">
    <source>
        <dbReference type="ARBA" id="ARBA00005985"/>
    </source>
</evidence>
<feature type="transmembrane region" description="Helical" evidence="9">
    <location>
        <begin position="47"/>
        <end position="69"/>
    </location>
</feature>
<evidence type="ECO:0000256" key="7">
    <source>
        <dbReference type="ARBA" id="ARBA00022989"/>
    </source>
</evidence>
<dbReference type="InterPro" id="IPR039653">
    <property type="entry name" value="Prenyltransferase"/>
</dbReference>
<comment type="subcellular location">
    <subcellularLocation>
        <location evidence="2">Membrane</location>
        <topology evidence="2">Multi-pass membrane protein</topology>
    </subcellularLocation>
</comment>
<dbReference type="Gene3D" id="1.20.120.1780">
    <property type="entry name" value="UbiA prenyltransferase"/>
    <property type="match status" value="1"/>
</dbReference>
<feature type="transmembrane region" description="Helical" evidence="9">
    <location>
        <begin position="166"/>
        <end position="188"/>
    </location>
</feature>
<sequence>MKIFRNLILYGKMIKFSHTLFALPFAGISFVLAYLESPLEMNDLIRIGLLSILCMFSARSAAMGFNRYVDAEIDEKNPRTEKREIPAGKISKISALVFIGLSSFIFILSSFFVNKIAFLLSFPALFVLFLYSLTKRFTLFCHIVLGVSLALAPLGAWIAITESMSLVPIFFSIGLLFHIAAFDVLYAIQDISFDQKENLHSIPSRLGERNARIIAIILHLISISVFVVAGRYAGLGFAFFIILSFIAFLVVYEHQLSWKHESGELPIEFYQVNSYISVVLFLAILIDKWGDLLLKLSSGISLR</sequence>
<dbReference type="FunFam" id="1.10.357.140:FF:000008">
    <property type="entry name" value="4-hydroxybenzoate octaprenyltransferase"/>
    <property type="match status" value="1"/>
</dbReference>